<dbReference type="RefSeq" id="WP_239673336.1">
    <property type="nucleotide sequence ID" value="NZ_CP049742.1"/>
</dbReference>
<protein>
    <submittedName>
        <fullName evidence="2">Uncharacterized protein</fullName>
    </submittedName>
</protein>
<gene>
    <name evidence="2" type="ORF">G8O30_02025</name>
</gene>
<evidence type="ECO:0000313" key="3">
    <source>
        <dbReference type="Proteomes" id="UP000593626"/>
    </source>
</evidence>
<dbReference type="Proteomes" id="UP000593626">
    <property type="component" value="Chromosome"/>
</dbReference>
<evidence type="ECO:0000313" key="2">
    <source>
        <dbReference type="EMBL" id="QPC45819.1"/>
    </source>
</evidence>
<sequence length="129" mass="14442">MMKGVLCLVIMSISAMLTVGHLKNTDELIPVKQTKEISVEFGENGRIYHKIITDASVIAEVINQINTGVRQDLAAITMEPFTENDGKINIITPDKTYTLYVHNGSNDVITDHYLIDTDLDFMNLDNKTK</sequence>
<dbReference type="KEGG" id="mcui:G8O30_02025"/>
<evidence type="ECO:0000256" key="1">
    <source>
        <dbReference type="SAM" id="SignalP"/>
    </source>
</evidence>
<accession>A0A7S8C9D2</accession>
<reference evidence="2 3" key="1">
    <citation type="submission" date="2019-07" db="EMBL/GenBank/DDBJ databases">
        <title>Genome sequence of 2 isolates from Red Sea Mangroves.</title>
        <authorList>
            <person name="Sefrji F."/>
            <person name="Michoud G."/>
            <person name="Merlino G."/>
            <person name="Daffonchio D."/>
        </authorList>
    </citation>
    <scope>NUCLEOTIDE SEQUENCE [LARGE SCALE GENOMIC DNA]</scope>
    <source>
        <strain evidence="2 3">R1DC41</strain>
    </source>
</reference>
<dbReference type="EMBL" id="CP049742">
    <property type="protein sequence ID" value="QPC45819.1"/>
    <property type="molecule type" value="Genomic_DNA"/>
</dbReference>
<organism evidence="2 3">
    <name type="scientific">Mangrovibacillus cuniculi</name>
    <dbReference type="NCBI Taxonomy" id="2593652"/>
    <lineage>
        <taxon>Bacteria</taxon>
        <taxon>Bacillati</taxon>
        <taxon>Bacillota</taxon>
        <taxon>Bacilli</taxon>
        <taxon>Bacillales</taxon>
        <taxon>Bacillaceae</taxon>
        <taxon>Mangrovibacillus</taxon>
    </lineage>
</organism>
<feature type="signal peptide" evidence="1">
    <location>
        <begin position="1"/>
        <end position="17"/>
    </location>
</feature>
<dbReference type="AlphaFoldDB" id="A0A7S8C9D2"/>
<keyword evidence="3" id="KW-1185">Reference proteome</keyword>
<name>A0A7S8C9D2_9BACI</name>
<feature type="chain" id="PRO_5039700931" evidence="1">
    <location>
        <begin position="18"/>
        <end position="129"/>
    </location>
</feature>
<keyword evidence="1" id="KW-0732">Signal</keyword>
<proteinExistence type="predicted"/>